<dbReference type="EMBL" id="ATCF01000012">
    <property type="protein sequence ID" value="EPE00214.1"/>
    <property type="molecule type" value="Genomic_DNA"/>
</dbReference>
<dbReference type="eggNOG" id="COG1773">
    <property type="taxonomic scope" value="Bacteria"/>
</dbReference>
<dbReference type="PRINTS" id="PR00163">
    <property type="entry name" value="RUBREDOXIN"/>
</dbReference>
<protein>
    <recommendedName>
        <fullName evidence="6">Rubredoxin</fullName>
    </recommendedName>
</protein>
<dbReference type="Proteomes" id="UP000014400">
    <property type="component" value="Unassembled WGS sequence"/>
</dbReference>
<evidence type="ECO:0000259" key="8">
    <source>
        <dbReference type="PROSITE" id="PS50903"/>
    </source>
</evidence>
<dbReference type="InterPro" id="IPR050526">
    <property type="entry name" value="Rubredoxin_ET"/>
</dbReference>
<dbReference type="GO" id="GO:0043448">
    <property type="term" value="P:alkane catabolic process"/>
    <property type="evidence" value="ECO:0007669"/>
    <property type="project" value="TreeGrafter"/>
</dbReference>
<dbReference type="PROSITE" id="PS50903">
    <property type="entry name" value="RUBREDOXIN_LIKE"/>
    <property type="match status" value="1"/>
</dbReference>
<evidence type="ECO:0000256" key="2">
    <source>
        <dbReference type="ARBA" id="ARBA00022448"/>
    </source>
</evidence>
<comment type="similarity">
    <text evidence="6">Belongs to the rubredoxin family.</text>
</comment>
<dbReference type="HOGENOM" id="CLU_128747_2_0_4"/>
<dbReference type="RefSeq" id="WP_016474259.1">
    <property type="nucleotide sequence ID" value="NZ_KE150480.1"/>
</dbReference>
<dbReference type="Pfam" id="PF00301">
    <property type="entry name" value="Rubredoxin"/>
    <property type="match status" value="1"/>
</dbReference>
<accession>S3BFW9</accession>
<evidence type="ECO:0000256" key="7">
    <source>
        <dbReference type="SAM" id="MobiDB-lite"/>
    </source>
</evidence>
<keyword evidence="4 6" id="KW-0249">Electron transport</keyword>
<dbReference type="CDD" id="cd00730">
    <property type="entry name" value="rubredoxin"/>
    <property type="match status" value="1"/>
</dbReference>
<dbReference type="PANTHER" id="PTHR47627:SF1">
    <property type="entry name" value="RUBREDOXIN-1-RELATED"/>
    <property type="match status" value="1"/>
</dbReference>
<dbReference type="InterPro" id="IPR024934">
    <property type="entry name" value="Rubredoxin-like_dom"/>
</dbReference>
<keyword evidence="10" id="KW-1185">Reference proteome</keyword>
<dbReference type="Gene3D" id="2.20.28.10">
    <property type="match status" value="1"/>
</dbReference>
<dbReference type="GO" id="GO:0005506">
    <property type="term" value="F:iron ion binding"/>
    <property type="evidence" value="ECO:0007669"/>
    <property type="project" value="UniProtKB-UniRule"/>
</dbReference>
<name>S3BFW9_9BURK</name>
<dbReference type="InterPro" id="IPR024935">
    <property type="entry name" value="Rubredoxin_dom"/>
</dbReference>
<proteinExistence type="inferred from homology"/>
<dbReference type="GO" id="GO:0009055">
    <property type="term" value="F:electron transfer activity"/>
    <property type="evidence" value="ECO:0007669"/>
    <property type="project" value="TreeGrafter"/>
</dbReference>
<reference evidence="9 10" key="1">
    <citation type="submission" date="2013-04" db="EMBL/GenBank/DDBJ databases">
        <title>The Genome Sequence of Sutterella wadsworthensis HGA0223.</title>
        <authorList>
            <consortium name="The Broad Institute Genomics Platform"/>
            <person name="Earl A."/>
            <person name="Ward D."/>
            <person name="Feldgarden M."/>
            <person name="Gevers D."/>
            <person name="Schmidt T.M."/>
            <person name="Dover J."/>
            <person name="Dai D."/>
            <person name="Walker B."/>
            <person name="Young S."/>
            <person name="Zeng Q."/>
            <person name="Gargeya S."/>
            <person name="Fitzgerald M."/>
            <person name="Haas B."/>
            <person name="Abouelleil A."/>
            <person name="Allen A.W."/>
            <person name="Alvarado L."/>
            <person name="Arachchi H.M."/>
            <person name="Berlin A.M."/>
            <person name="Chapman S.B."/>
            <person name="Gainer-Dewar J."/>
            <person name="Goldberg J."/>
            <person name="Griggs A."/>
            <person name="Gujja S."/>
            <person name="Hansen M."/>
            <person name="Howarth C."/>
            <person name="Imamovic A."/>
            <person name="Ireland A."/>
            <person name="Larimer J."/>
            <person name="McCowan C."/>
            <person name="Murphy C."/>
            <person name="Pearson M."/>
            <person name="Poon T.W."/>
            <person name="Priest M."/>
            <person name="Roberts A."/>
            <person name="Saif S."/>
            <person name="Shea T."/>
            <person name="Sisk P."/>
            <person name="Sykes S."/>
            <person name="Wortman J."/>
            <person name="Nusbaum C."/>
            <person name="Birren B."/>
        </authorList>
    </citation>
    <scope>NUCLEOTIDE SEQUENCE [LARGE SCALE GENOMIC DNA]</scope>
    <source>
        <strain evidence="9 10">HGA0223</strain>
    </source>
</reference>
<evidence type="ECO:0000256" key="1">
    <source>
        <dbReference type="ARBA" id="ARBA00001965"/>
    </source>
</evidence>
<dbReference type="SUPFAM" id="SSF57802">
    <property type="entry name" value="Rubredoxin-like"/>
    <property type="match status" value="1"/>
</dbReference>
<comment type="caution">
    <text evidence="9">The sequence shown here is derived from an EMBL/GenBank/DDBJ whole genome shotgun (WGS) entry which is preliminary data.</text>
</comment>
<evidence type="ECO:0000256" key="4">
    <source>
        <dbReference type="ARBA" id="ARBA00022982"/>
    </source>
</evidence>
<evidence type="ECO:0000256" key="5">
    <source>
        <dbReference type="ARBA" id="ARBA00023004"/>
    </source>
</evidence>
<dbReference type="AlphaFoldDB" id="S3BFW9"/>
<organism evidence="9 10">
    <name type="scientific">Sutterella wadsworthensis HGA0223</name>
    <dbReference type="NCBI Taxonomy" id="1203554"/>
    <lineage>
        <taxon>Bacteria</taxon>
        <taxon>Pseudomonadati</taxon>
        <taxon>Pseudomonadota</taxon>
        <taxon>Betaproteobacteria</taxon>
        <taxon>Burkholderiales</taxon>
        <taxon>Sutterellaceae</taxon>
        <taxon>Sutterella</taxon>
    </lineage>
</organism>
<feature type="region of interest" description="Disordered" evidence="7">
    <location>
        <begin position="82"/>
        <end position="107"/>
    </location>
</feature>
<feature type="domain" description="Rubredoxin-like" evidence="8">
    <location>
        <begin position="32"/>
        <end position="83"/>
    </location>
</feature>
<dbReference type="PATRIC" id="fig|1203554.3.peg.967"/>
<evidence type="ECO:0000256" key="3">
    <source>
        <dbReference type="ARBA" id="ARBA00022723"/>
    </source>
</evidence>
<sequence length="107" mass="11822">MSEEDTGAPHFATGAEVEALLDKYARDRVGAHTRMQCKVCWYVYNPDEGCPEEAIDPGTPFLDLPDDFVCPDCGHPKTAFLPLDDDQIDPSDPSGPAQGWSDRWEHG</sequence>
<comment type="cofactor">
    <cofactor evidence="1 6">
        <name>Fe(3+)</name>
        <dbReference type="ChEBI" id="CHEBI:29034"/>
    </cofactor>
</comment>
<evidence type="ECO:0000313" key="10">
    <source>
        <dbReference type="Proteomes" id="UP000014400"/>
    </source>
</evidence>
<keyword evidence="3 6" id="KW-0479">Metal-binding</keyword>
<keyword evidence="2" id="KW-0813">Transport</keyword>
<dbReference type="PANTHER" id="PTHR47627">
    <property type="entry name" value="RUBREDOXIN"/>
    <property type="match status" value="1"/>
</dbReference>
<evidence type="ECO:0000256" key="6">
    <source>
        <dbReference type="RuleBase" id="RU003820"/>
    </source>
</evidence>
<evidence type="ECO:0000313" key="9">
    <source>
        <dbReference type="EMBL" id="EPE00214.1"/>
    </source>
</evidence>
<dbReference type="STRING" id="1203554.HMPREF1476_00943"/>
<keyword evidence="5 6" id="KW-0408">Iron</keyword>
<gene>
    <name evidence="9" type="ORF">HMPREF1476_00943</name>
</gene>